<comment type="caution">
    <text evidence="1">The sequence shown here is derived from an EMBL/GenBank/DDBJ whole genome shotgun (WGS) entry which is preliminary data.</text>
</comment>
<dbReference type="STRING" id="888741.HMPREF9098_2424"/>
<keyword evidence="2" id="KW-1185">Reference proteome</keyword>
<name>F0F2T9_9NEIS</name>
<dbReference type="HOGENOM" id="CLU_3215624_0_0_4"/>
<protein>
    <submittedName>
        <fullName evidence="1">Uncharacterized protein</fullName>
    </submittedName>
</protein>
<evidence type="ECO:0000313" key="2">
    <source>
        <dbReference type="Proteomes" id="UP000004088"/>
    </source>
</evidence>
<proteinExistence type="predicted"/>
<dbReference type="AlphaFoldDB" id="F0F2T9"/>
<gene>
    <name evidence="1" type="ORF">HMPREF9098_2424</name>
</gene>
<reference evidence="1 2" key="1">
    <citation type="submission" date="2011-01" db="EMBL/GenBank/DDBJ databases">
        <authorList>
            <person name="Muzny D."/>
            <person name="Qin X."/>
            <person name="Deng J."/>
            <person name="Jiang H."/>
            <person name="Liu Y."/>
            <person name="Qu J."/>
            <person name="Song X.-Z."/>
            <person name="Zhang L."/>
            <person name="Thornton R."/>
            <person name="Coyle M."/>
            <person name="Francisco L."/>
            <person name="Jackson L."/>
            <person name="Javaid M."/>
            <person name="Korchina V."/>
            <person name="Kovar C."/>
            <person name="Mata R."/>
            <person name="Mathew T."/>
            <person name="Ngo R."/>
            <person name="Nguyen L."/>
            <person name="Nguyen N."/>
            <person name="Okwuonu G."/>
            <person name="Ongeri F."/>
            <person name="Pham C."/>
            <person name="Simmons D."/>
            <person name="Wilczek-Boney K."/>
            <person name="Hale W."/>
            <person name="Jakkamsetti A."/>
            <person name="Pham P."/>
            <person name="Ruth R."/>
            <person name="San Lucas F."/>
            <person name="Warren J."/>
            <person name="Zhang J."/>
            <person name="Zhao Z."/>
            <person name="Zhou C."/>
            <person name="Zhu D."/>
            <person name="Lee S."/>
            <person name="Bess C."/>
            <person name="Blankenburg K."/>
            <person name="Forbes L."/>
            <person name="Fu Q."/>
            <person name="Gubbala S."/>
            <person name="Hirani K."/>
            <person name="Jayaseelan J.C."/>
            <person name="Lara F."/>
            <person name="Munidasa M."/>
            <person name="Palculict T."/>
            <person name="Patil S."/>
            <person name="Pu L.-L."/>
            <person name="Saada N."/>
            <person name="Tang L."/>
            <person name="Weissenberger G."/>
            <person name="Zhu Y."/>
            <person name="Hemphill L."/>
            <person name="Shang Y."/>
            <person name="Youmans B."/>
            <person name="Ayvaz T."/>
            <person name="Ross M."/>
            <person name="Santibanez J."/>
            <person name="Aqrawi P."/>
            <person name="Gross S."/>
            <person name="Joshi V."/>
            <person name="Fowler G."/>
            <person name="Nazareth L."/>
            <person name="Reid J."/>
            <person name="Worley K."/>
            <person name="Petrosino J."/>
            <person name="Highlander S."/>
            <person name="Gibbs R."/>
        </authorList>
    </citation>
    <scope>NUCLEOTIDE SEQUENCE [LARGE SCALE GENOMIC DNA]</scope>
    <source>
        <strain evidence="1 2">ATCC 33394</strain>
    </source>
</reference>
<evidence type="ECO:0000313" key="1">
    <source>
        <dbReference type="EMBL" id="EGC16101.1"/>
    </source>
</evidence>
<dbReference type="Proteomes" id="UP000004088">
    <property type="component" value="Unassembled WGS sequence"/>
</dbReference>
<organism evidence="1 2">
    <name type="scientific">Kingella denitrificans ATCC 33394</name>
    <dbReference type="NCBI Taxonomy" id="888741"/>
    <lineage>
        <taxon>Bacteria</taxon>
        <taxon>Pseudomonadati</taxon>
        <taxon>Pseudomonadota</taxon>
        <taxon>Betaproteobacteria</taxon>
        <taxon>Neisseriales</taxon>
        <taxon>Neisseriaceae</taxon>
        <taxon>Kingella</taxon>
    </lineage>
</organism>
<dbReference type="EMBL" id="AEWV01000046">
    <property type="protein sequence ID" value="EGC16101.1"/>
    <property type="molecule type" value="Genomic_DNA"/>
</dbReference>
<accession>F0F2T9</accession>
<dbReference type="RefSeq" id="WP_003784706.1">
    <property type="nucleotide sequence ID" value="NZ_GL870929.1"/>
</dbReference>
<sequence>MKTVAVIILEQFADWESTLLTPVLQQFAGETVLQPRKIFNEEGV</sequence>